<evidence type="ECO:0000313" key="3">
    <source>
        <dbReference type="Proteomes" id="UP000190274"/>
    </source>
</evidence>
<keyword evidence="3" id="KW-1185">Reference proteome</keyword>
<dbReference type="Gene3D" id="2.130.10.10">
    <property type="entry name" value="YVTN repeat-like/Quinoprotein amine dehydrogenase"/>
    <property type="match status" value="1"/>
</dbReference>
<organism evidence="2 3">
    <name type="scientific">Lachancea dasiensis</name>
    <dbReference type="NCBI Taxonomy" id="1072105"/>
    <lineage>
        <taxon>Eukaryota</taxon>
        <taxon>Fungi</taxon>
        <taxon>Dikarya</taxon>
        <taxon>Ascomycota</taxon>
        <taxon>Saccharomycotina</taxon>
        <taxon>Saccharomycetes</taxon>
        <taxon>Saccharomycetales</taxon>
        <taxon>Saccharomycetaceae</taxon>
        <taxon>Lachancea</taxon>
    </lineage>
</organism>
<evidence type="ECO:0000259" key="1">
    <source>
        <dbReference type="Pfam" id="PF12660"/>
    </source>
</evidence>
<dbReference type="Proteomes" id="UP000190274">
    <property type="component" value="Chromosome A"/>
</dbReference>
<dbReference type="STRING" id="1266660.A0A1G4IPR6"/>
<dbReference type="GO" id="GO:0042791">
    <property type="term" value="P:5S class rRNA transcription by RNA polymerase III"/>
    <property type="evidence" value="ECO:0007669"/>
    <property type="project" value="EnsemblFungi"/>
</dbReference>
<dbReference type="SUPFAM" id="SSF50978">
    <property type="entry name" value="WD40 repeat-like"/>
    <property type="match status" value="1"/>
</dbReference>
<dbReference type="InterPro" id="IPR036322">
    <property type="entry name" value="WD40_repeat_dom_sf"/>
</dbReference>
<dbReference type="GO" id="GO:0001003">
    <property type="term" value="F:RNA polymerase III type 2 promoter sequence-specific DNA binding"/>
    <property type="evidence" value="ECO:0007669"/>
    <property type="project" value="EnsemblFungi"/>
</dbReference>
<evidence type="ECO:0000313" key="2">
    <source>
        <dbReference type="EMBL" id="SCU78687.1"/>
    </source>
</evidence>
<protein>
    <submittedName>
        <fullName evidence="2">LADA_0A06920g1_1</fullName>
    </submittedName>
</protein>
<name>A0A1G4IPR6_9SACH</name>
<dbReference type="AlphaFoldDB" id="A0A1G4IPR6"/>
<dbReference type="GO" id="GO:0008301">
    <property type="term" value="F:DNA binding, bending"/>
    <property type="evidence" value="ECO:0007669"/>
    <property type="project" value="EnsemblFungi"/>
</dbReference>
<feature type="domain" description="Transcription factor IIIC putative zinc-finger" evidence="1">
    <location>
        <begin position="501"/>
        <end position="570"/>
    </location>
</feature>
<reference evidence="2 3" key="1">
    <citation type="submission" date="2016-03" db="EMBL/GenBank/DDBJ databases">
        <authorList>
            <person name="Devillers H."/>
        </authorList>
    </citation>
    <scope>NUCLEOTIDE SEQUENCE [LARGE SCALE GENOMIC DNA]</scope>
    <source>
        <strain evidence="2">CBS 10888</strain>
    </source>
</reference>
<accession>A0A1G4IPR6</accession>
<dbReference type="EMBL" id="LT598460">
    <property type="protein sequence ID" value="SCU78687.1"/>
    <property type="molecule type" value="Genomic_DNA"/>
</dbReference>
<dbReference type="Pfam" id="PF12660">
    <property type="entry name" value="zf-TFIIIC"/>
    <property type="match status" value="1"/>
</dbReference>
<dbReference type="GO" id="GO:0001002">
    <property type="term" value="F:RNA polymerase III type 1 promoter sequence-specific DNA binding"/>
    <property type="evidence" value="ECO:0007669"/>
    <property type="project" value="EnsemblFungi"/>
</dbReference>
<gene>
    <name evidence="2" type="ORF">LADA_0A06920G</name>
</gene>
<dbReference type="OrthoDB" id="6021743at2759"/>
<proteinExistence type="predicted"/>
<sequence length="571" mass="65051">MKALRDLTVLRKDLQGWTDNLAWGPDGTLYITTVPDLTRCQPVYNKTVTNNSIDLFHVKEHKLSLPNKLEFENAQENIMLNSLPESFITQCQASPVNNLLAVVTNNGGVCIYENDFLISQLDEPGKMLNERTYHSVSWSHDGTMIATGNECGQVVLFSCNTTKGTCFEFKSSINLDDESKSWVTKLKWVDGNLLAALSNNAVFLINCDFTHTRIKEPSRFAIFDLCAIQSNILITTIGSVYRYELADKKADVIPWNGYEELYIVPVPKQNKAIIISNTKSCTLELNQGIRLSEDQILAPHLETKFRRWNSYFNELNNYETNLLIHGISISCDGASVALLYSIDRLSIRYRIVSEQVYRICILPLADDWEIRPESSGLAWYQNYQIYGKKLPSNYTEQAPSPELNVTVEFPTFLGELMSSDSMNILRFSNYFGEKPDNHLYKKAIYEYAMAHRDKITNVLDKACVLSISHILALVSPFEIDCYVMKSEFIEETFTAAVGEEKETVRSMEGHVWKRCAATFLPLLTPEVKICPVTGFRMIDLQKDHYNEYGWLTTSLLQLSNRQSIYSGTKMI</sequence>
<dbReference type="GO" id="GO:0000127">
    <property type="term" value="C:transcription factor TFIIIC complex"/>
    <property type="evidence" value="ECO:0007669"/>
    <property type="project" value="EnsemblFungi"/>
</dbReference>
<dbReference type="InterPro" id="IPR015943">
    <property type="entry name" value="WD40/YVTN_repeat-like_dom_sf"/>
</dbReference>
<dbReference type="InterPro" id="IPR024764">
    <property type="entry name" value="TFIIIC_Znf"/>
</dbReference>